<evidence type="ECO:0000256" key="6">
    <source>
        <dbReference type="ARBA" id="ARBA00022989"/>
    </source>
</evidence>
<keyword evidence="3" id="KW-0479">Metal-binding</keyword>
<dbReference type="InterPro" id="IPR003137">
    <property type="entry name" value="PA_domain"/>
</dbReference>
<gene>
    <name evidence="12" type="ORF">CROQUDRAFT_658965</name>
</gene>
<feature type="transmembrane region" description="Helical" evidence="9">
    <location>
        <begin position="281"/>
        <end position="307"/>
    </location>
</feature>
<sequence length="481" mass="53671">MMTFFKLNWSESWSFLVHQLQNAKLFNFYQSPIQLTSVSTSNNPSTSTIYVEPTSRIHASRPAGFGPHFENPDGQLMNLLPIESFNHPINTLTNDPQPDPRRGCPPAHLATTFTQSKAVQSTNVNPYLRSSPSESLPTSTSTPEPPPNWVALVERGTCAFVDKIRYAQHLGASAVIVGDWDQAPNTLKGTGPVFYTNPLGGDKFGFGSGLVTMYAPGDTSDLEIPSVFVARDSYLSLHQDWLSLNSRYHPGDSSPNSIDGHHLSHHNLPHPLEVVMSKDELWTWPFFDLLIILLFLPSILTAVTLVLHRINLFRKRRADRAPQEFVDRLPCVVWAKDMEKGIPVVSESNAPESDSTPETNLKVVTPRLGWVTETRQAISRKVSAVSRPLLRRRTLTLTESENTPLLGSNQSLRSALQFDQSSPAPKVYFAQRECALCLSDFEVGDLVRILPCGHCFHQGEIENNCMGIDCWLVKSKRVVCR</sequence>
<evidence type="ECO:0000256" key="9">
    <source>
        <dbReference type="SAM" id="Phobius"/>
    </source>
</evidence>
<comment type="caution">
    <text evidence="12">The sequence shown here is derived from an EMBL/GenBank/DDBJ whole genome shotgun (WGS) entry which is preliminary data.</text>
</comment>
<feature type="compositionally biased region" description="Polar residues" evidence="8">
    <location>
        <begin position="111"/>
        <end position="125"/>
    </location>
</feature>
<keyword evidence="5" id="KW-0862">Zinc</keyword>
<reference evidence="12" key="1">
    <citation type="submission" date="2013-11" db="EMBL/GenBank/DDBJ databases">
        <title>Genome sequence of the fusiform rust pathogen reveals effectors for host alternation and coevolution with pine.</title>
        <authorList>
            <consortium name="DOE Joint Genome Institute"/>
            <person name="Smith K."/>
            <person name="Pendleton A."/>
            <person name="Kubisiak T."/>
            <person name="Anderson C."/>
            <person name="Salamov A."/>
            <person name="Aerts A."/>
            <person name="Riley R."/>
            <person name="Clum A."/>
            <person name="Lindquist E."/>
            <person name="Ence D."/>
            <person name="Campbell M."/>
            <person name="Kronenberg Z."/>
            <person name="Feau N."/>
            <person name="Dhillon B."/>
            <person name="Hamelin R."/>
            <person name="Burleigh J."/>
            <person name="Smith J."/>
            <person name="Yandell M."/>
            <person name="Nelson C."/>
            <person name="Grigoriev I."/>
            <person name="Davis J."/>
        </authorList>
    </citation>
    <scope>NUCLEOTIDE SEQUENCE</scope>
    <source>
        <strain evidence="12">G11</strain>
    </source>
</reference>
<dbReference type="InterPro" id="IPR001841">
    <property type="entry name" value="Znf_RING"/>
</dbReference>
<evidence type="ECO:0000256" key="5">
    <source>
        <dbReference type="ARBA" id="ARBA00022833"/>
    </source>
</evidence>
<dbReference type="OrthoDB" id="8062037at2759"/>
<dbReference type="SUPFAM" id="SSF52025">
    <property type="entry name" value="PA domain"/>
    <property type="match status" value="1"/>
</dbReference>
<evidence type="ECO:0000313" key="13">
    <source>
        <dbReference type="Proteomes" id="UP000886653"/>
    </source>
</evidence>
<feature type="compositionally biased region" description="Low complexity" evidence="8">
    <location>
        <begin position="130"/>
        <end position="142"/>
    </location>
</feature>
<dbReference type="InterPro" id="IPR013083">
    <property type="entry name" value="Znf_RING/FYVE/PHD"/>
</dbReference>
<feature type="region of interest" description="Disordered" evidence="8">
    <location>
        <begin position="88"/>
        <end position="147"/>
    </location>
</feature>
<evidence type="ECO:0008006" key="14">
    <source>
        <dbReference type="Google" id="ProtNLM"/>
    </source>
</evidence>
<dbReference type="Pfam" id="PF02225">
    <property type="entry name" value="PA"/>
    <property type="match status" value="1"/>
</dbReference>
<evidence type="ECO:0000256" key="7">
    <source>
        <dbReference type="ARBA" id="ARBA00023136"/>
    </source>
</evidence>
<proteinExistence type="predicted"/>
<dbReference type="GO" id="GO:0008270">
    <property type="term" value="F:zinc ion binding"/>
    <property type="evidence" value="ECO:0007669"/>
    <property type="project" value="UniProtKB-KW"/>
</dbReference>
<evidence type="ECO:0000256" key="8">
    <source>
        <dbReference type="SAM" id="MobiDB-lite"/>
    </source>
</evidence>
<keyword evidence="13" id="KW-1185">Reference proteome</keyword>
<evidence type="ECO:0000256" key="3">
    <source>
        <dbReference type="ARBA" id="ARBA00022723"/>
    </source>
</evidence>
<dbReference type="Proteomes" id="UP000886653">
    <property type="component" value="Unassembled WGS sequence"/>
</dbReference>
<keyword evidence="4" id="KW-0863">Zinc-finger</keyword>
<dbReference type="PANTHER" id="PTHR45798">
    <property type="entry name" value="RING-H2 FINGER PROTEIN ATL61-RELATED-RELATED"/>
    <property type="match status" value="1"/>
</dbReference>
<feature type="domain" description="RING-type" evidence="11">
    <location>
        <begin position="433"/>
        <end position="458"/>
    </location>
</feature>
<protein>
    <recommendedName>
        <fullName evidence="14">RING-type domain-containing protein</fullName>
    </recommendedName>
</protein>
<dbReference type="Gene3D" id="3.50.30.30">
    <property type="match status" value="1"/>
</dbReference>
<keyword evidence="7 9" id="KW-0472">Membrane</keyword>
<dbReference type="GO" id="GO:0016020">
    <property type="term" value="C:membrane"/>
    <property type="evidence" value="ECO:0007669"/>
    <property type="project" value="UniProtKB-SubCell"/>
</dbReference>
<dbReference type="AlphaFoldDB" id="A0A9P6NGH6"/>
<evidence type="ECO:0000259" key="10">
    <source>
        <dbReference type="Pfam" id="PF02225"/>
    </source>
</evidence>
<keyword evidence="6 9" id="KW-1133">Transmembrane helix</keyword>
<dbReference type="Pfam" id="PF17123">
    <property type="entry name" value="zf-RING_11"/>
    <property type="match status" value="1"/>
</dbReference>
<dbReference type="EMBL" id="MU167281">
    <property type="protein sequence ID" value="KAG0145167.1"/>
    <property type="molecule type" value="Genomic_DNA"/>
</dbReference>
<evidence type="ECO:0000256" key="4">
    <source>
        <dbReference type="ARBA" id="ARBA00022771"/>
    </source>
</evidence>
<dbReference type="InterPro" id="IPR046450">
    <property type="entry name" value="PA_dom_sf"/>
</dbReference>
<dbReference type="SUPFAM" id="SSF57850">
    <property type="entry name" value="RING/U-box"/>
    <property type="match status" value="1"/>
</dbReference>
<evidence type="ECO:0000256" key="2">
    <source>
        <dbReference type="ARBA" id="ARBA00022692"/>
    </source>
</evidence>
<feature type="domain" description="PA" evidence="10">
    <location>
        <begin position="150"/>
        <end position="199"/>
    </location>
</feature>
<dbReference type="InterPro" id="IPR052788">
    <property type="entry name" value="RING-type_E3_ligase_ATL"/>
</dbReference>
<evidence type="ECO:0000259" key="11">
    <source>
        <dbReference type="Pfam" id="PF17123"/>
    </source>
</evidence>
<name>A0A9P6NGH6_9BASI</name>
<comment type="subcellular location">
    <subcellularLocation>
        <location evidence="1">Membrane</location>
    </subcellularLocation>
</comment>
<evidence type="ECO:0000313" key="12">
    <source>
        <dbReference type="EMBL" id="KAG0145167.1"/>
    </source>
</evidence>
<evidence type="ECO:0000256" key="1">
    <source>
        <dbReference type="ARBA" id="ARBA00004370"/>
    </source>
</evidence>
<dbReference type="Gene3D" id="3.30.40.10">
    <property type="entry name" value="Zinc/RING finger domain, C3HC4 (zinc finger)"/>
    <property type="match status" value="1"/>
</dbReference>
<keyword evidence="2 9" id="KW-0812">Transmembrane</keyword>
<dbReference type="PANTHER" id="PTHR45798:SF97">
    <property type="entry name" value="ALCOHOL-SENSITIVE RING FINGER PROTEIN 1"/>
    <property type="match status" value="1"/>
</dbReference>
<accession>A0A9P6NGH6</accession>
<organism evidence="12 13">
    <name type="scientific">Cronartium quercuum f. sp. fusiforme G11</name>
    <dbReference type="NCBI Taxonomy" id="708437"/>
    <lineage>
        <taxon>Eukaryota</taxon>
        <taxon>Fungi</taxon>
        <taxon>Dikarya</taxon>
        <taxon>Basidiomycota</taxon>
        <taxon>Pucciniomycotina</taxon>
        <taxon>Pucciniomycetes</taxon>
        <taxon>Pucciniales</taxon>
        <taxon>Coleosporiaceae</taxon>
        <taxon>Cronartium</taxon>
    </lineage>
</organism>